<sequence>MTYQVTEKLWEKPLIALGRVFLWGSVCFWLVFVLAPVVVTIVSSFTAAEFLTFPPKGFSLRWYFRVMELDWFLTSLQTSLIVATVSTFIATVFAVLAARVLTRHRFRAKGAFEILMLSPLIIPGVVFGFAFFNVVLQFRLEGLSLLNLFVAHSVVTIPLMLRPIWSSMAGTELSLEEAAQSLGATPWTTFWKITFPMILPGIVAGAIIAFTFSFNDITIAIFLVGPETQTLPVQLMSQIEYTPDASPAAITSIIIFFTLILFFIIDRTVGMDVFAQK</sequence>
<dbReference type="InterPro" id="IPR035906">
    <property type="entry name" value="MetI-like_sf"/>
</dbReference>
<feature type="transmembrane region" description="Helical" evidence="8">
    <location>
        <begin position="202"/>
        <end position="225"/>
    </location>
</feature>
<feature type="transmembrane region" description="Helical" evidence="8">
    <location>
        <begin position="245"/>
        <end position="265"/>
    </location>
</feature>
<comment type="caution">
    <text evidence="10">The sequence shown here is derived from an EMBL/GenBank/DDBJ whole genome shotgun (WGS) entry which is preliminary data.</text>
</comment>
<dbReference type="Proteomes" id="UP001148313">
    <property type="component" value="Unassembled WGS sequence"/>
</dbReference>
<reference evidence="10" key="1">
    <citation type="submission" date="2022-11" db="EMBL/GenBank/DDBJ databases">
        <title>Hoeflea poritis sp. nov., isolated from scleractinian coral Porites lutea.</title>
        <authorList>
            <person name="Zhang G."/>
            <person name="Wei Q."/>
            <person name="Cai L."/>
        </authorList>
    </citation>
    <scope>NUCLEOTIDE SEQUENCE</scope>
    <source>
        <strain evidence="10">E7-10</strain>
    </source>
</reference>
<dbReference type="PANTHER" id="PTHR43357:SF4">
    <property type="entry name" value="INNER MEMBRANE ABC TRANSPORTER PERMEASE PROTEIN YDCV"/>
    <property type="match status" value="1"/>
</dbReference>
<comment type="subcellular location">
    <subcellularLocation>
        <location evidence="1">Cell inner membrane</location>
        <topology evidence="1">Multi-pass membrane protein</topology>
    </subcellularLocation>
    <subcellularLocation>
        <location evidence="8">Cell membrane</location>
        <topology evidence="8">Multi-pass membrane protein</topology>
    </subcellularLocation>
</comment>
<dbReference type="Pfam" id="PF00528">
    <property type="entry name" value="BPD_transp_1"/>
    <property type="match status" value="1"/>
</dbReference>
<evidence type="ECO:0000256" key="2">
    <source>
        <dbReference type="ARBA" id="ARBA00022448"/>
    </source>
</evidence>
<dbReference type="SUPFAM" id="SSF161098">
    <property type="entry name" value="MetI-like"/>
    <property type="match status" value="1"/>
</dbReference>
<organism evidence="10 11">
    <name type="scientific">Hoeflea poritis</name>
    <dbReference type="NCBI Taxonomy" id="2993659"/>
    <lineage>
        <taxon>Bacteria</taxon>
        <taxon>Pseudomonadati</taxon>
        <taxon>Pseudomonadota</taxon>
        <taxon>Alphaproteobacteria</taxon>
        <taxon>Hyphomicrobiales</taxon>
        <taxon>Rhizobiaceae</taxon>
        <taxon>Hoeflea</taxon>
    </lineage>
</organism>
<evidence type="ECO:0000256" key="8">
    <source>
        <dbReference type="RuleBase" id="RU363032"/>
    </source>
</evidence>
<comment type="similarity">
    <text evidence="8">Belongs to the binding-protein-dependent transport system permease family.</text>
</comment>
<keyword evidence="7 8" id="KW-0472">Membrane</keyword>
<evidence type="ECO:0000256" key="6">
    <source>
        <dbReference type="ARBA" id="ARBA00022989"/>
    </source>
</evidence>
<evidence type="ECO:0000313" key="10">
    <source>
        <dbReference type="EMBL" id="MDA4847167.1"/>
    </source>
</evidence>
<proteinExistence type="inferred from homology"/>
<dbReference type="PANTHER" id="PTHR43357">
    <property type="entry name" value="INNER MEMBRANE ABC TRANSPORTER PERMEASE PROTEIN YDCV"/>
    <property type="match status" value="1"/>
</dbReference>
<dbReference type="EMBL" id="JAPJZH010000011">
    <property type="protein sequence ID" value="MDA4847167.1"/>
    <property type="molecule type" value="Genomic_DNA"/>
</dbReference>
<evidence type="ECO:0000313" key="11">
    <source>
        <dbReference type="Proteomes" id="UP001148313"/>
    </source>
</evidence>
<accession>A0ABT4VR34</accession>
<gene>
    <name evidence="10" type="ORF">OOZ53_17540</name>
</gene>
<keyword evidence="6 8" id="KW-1133">Transmembrane helix</keyword>
<feature type="transmembrane region" description="Helical" evidence="8">
    <location>
        <begin position="71"/>
        <end position="102"/>
    </location>
</feature>
<evidence type="ECO:0000256" key="1">
    <source>
        <dbReference type="ARBA" id="ARBA00004429"/>
    </source>
</evidence>
<feature type="domain" description="ABC transmembrane type-1" evidence="9">
    <location>
        <begin position="76"/>
        <end position="265"/>
    </location>
</feature>
<evidence type="ECO:0000256" key="3">
    <source>
        <dbReference type="ARBA" id="ARBA00022475"/>
    </source>
</evidence>
<dbReference type="PROSITE" id="PS50928">
    <property type="entry name" value="ABC_TM1"/>
    <property type="match status" value="1"/>
</dbReference>
<evidence type="ECO:0000256" key="7">
    <source>
        <dbReference type="ARBA" id="ARBA00023136"/>
    </source>
</evidence>
<dbReference type="RefSeq" id="WP_271090974.1">
    <property type="nucleotide sequence ID" value="NZ_JAPJZH010000011.1"/>
</dbReference>
<keyword evidence="4" id="KW-0997">Cell inner membrane</keyword>
<keyword evidence="5 8" id="KW-0812">Transmembrane</keyword>
<keyword evidence="3" id="KW-1003">Cell membrane</keyword>
<evidence type="ECO:0000256" key="5">
    <source>
        <dbReference type="ARBA" id="ARBA00022692"/>
    </source>
</evidence>
<feature type="transmembrane region" description="Helical" evidence="8">
    <location>
        <begin position="114"/>
        <end position="136"/>
    </location>
</feature>
<evidence type="ECO:0000259" key="9">
    <source>
        <dbReference type="PROSITE" id="PS50928"/>
    </source>
</evidence>
<name>A0ABT4VR34_9HYPH</name>
<feature type="transmembrane region" description="Helical" evidence="8">
    <location>
        <begin position="20"/>
        <end position="51"/>
    </location>
</feature>
<dbReference type="Gene3D" id="1.10.3720.10">
    <property type="entry name" value="MetI-like"/>
    <property type="match status" value="1"/>
</dbReference>
<dbReference type="CDD" id="cd06261">
    <property type="entry name" value="TM_PBP2"/>
    <property type="match status" value="1"/>
</dbReference>
<keyword evidence="11" id="KW-1185">Reference proteome</keyword>
<protein>
    <submittedName>
        <fullName evidence="10">ABC transporter permease</fullName>
    </submittedName>
</protein>
<dbReference type="InterPro" id="IPR000515">
    <property type="entry name" value="MetI-like"/>
</dbReference>
<evidence type="ECO:0000256" key="4">
    <source>
        <dbReference type="ARBA" id="ARBA00022519"/>
    </source>
</evidence>
<keyword evidence="2 8" id="KW-0813">Transport</keyword>